<dbReference type="InterPro" id="IPR035965">
    <property type="entry name" value="PAS-like_dom_sf"/>
</dbReference>
<feature type="domain" description="GGDEF" evidence="3">
    <location>
        <begin position="585"/>
        <end position="718"/>
    </location>
</feature>
<dbReference type="SMART" id="SM00267">
    <property type="entry name" value="GGDEF"/>
    <property type="match status" value="1"/>
</dbReference>
<dbReference type="InterPro" id="IPR000160">
    <property type="entry name" value="GGDEF_dom"/>
</dbReference>
<name>A0A7S8C9T5_9BACI</name>
<dbReference type="GO" id="GO:0006355">
    <property type="term" value="P:regulation of DNA-templated transcription"/>
    <property type="evidence" value="ECO:0007669"/>
    <property type="project" value="InterPro"/>
</dbReference>
<dbReference type="InterPro" id="IPR013702">
    <property type="entry name" value="FIST_domain_N"/>
</dbReference>
<dbReference type="SMART" id="SM00052">
    <property type="entry name" value="EAL"/>
    <property type="match status" value="1"/>
</dbReference>
<dbReference type="PROSITE" id="PS50112">
    <property type="entry name" value="PAS"/>
    <property type="match status" value="1"/>
</dbReference>
<dbReference type="Pfam" id="PF00563">
    <property type="entry name" value="EAL"/>
    <property type="match status" value="1"/>
</dbReference>
<dbReference type="RefSeq" id="WP_239673556.1">
    <property type="nucleotide sequence ID" value="NZ_CP049742.1"/>
</dbReference>
<dbReference type="Proteomes" id="UP000593626">
    <property type="component" value="Chromosome"/>
</dbReference>
<reference evidence="4 5" key="1">
    <citation type="submission" date="2019-07" db="EMBL/GenBank/DDBJ databases">
        <title>Genome sequence of 2 isolates from Red Sea Mangroves.</title>
        <authorList>
            <person name="Sefrji F."/>
            <person name="Michoud G."/>
            <person name="Merlino G."/>
            <person name="Daffonchio D."/>
        </authorList>
    </citation>
    <scope>NUCLEOTIDE SEQUENCE [LARGE SCALE GENOMIC DNA]</scope>
    <source>
        <strain evidence="4 5">R1DC41</strain>
    </source>
</reference>
<dbReference type="SMART" id="SM00897">
    <property type="entry name" value="FIST"/>
    <property type="match status" value="1"/>
</dbReference>
<dbReference type="PANTHER" id="PTHR44757:SF2">
    <property type="entry name" value="BIOFILM ARCHITECTURE MAINTENANCE PROTEIN MBAA"/>
    <property type="match status" value="1"/>
</dbReference>
<dbReference type="Pfam" id="PF10442">
    <property type="entry name" value="FIST_C"/>
    <property type="match status" value="1"/>
</dbReference>
<dbReference type="CDD" id="cd01949">
    <property type="entry name" value="GGDEF"/>
    <property type="match status" value="1"/>
</dbReference>
<dbReference type="InterPro" id="IPR052155">
    <property type="entry name" value="Biofilm_reg_signaling"/>
</dbReference>
<accession>A0A7S8C9T5</accession>
<evidence type="ECO:0000259" key="3">
    <source>
        <dbReference type="PROSITE" id="PS50887"/>
    </source>
</evidence>
<sequence>MLCLKKDCIQRVVRRLIQTDVIYYEGREQFKQELFNLPIGVGSSILMQIIGNKASKETFTAIKELANECIPNVRIIGSNSDGGVVNGMLTEDKPVIVLRSFQHASVETAMLSSKPIKSLESRLEDLLSRIPKDANLLMVICSNLKVSSGLLLSSIRNKLPHVPVIGGVSSDGIQFHLSIVVTNEAIDEEGVAFCWLKGKELDVQTYIGAAWQKIGSPFTITSATGRILKEINGEKPVVILERYLGKTFINRLPESSLEFPFIVPRSGLSVALFIIKVRKDGSLLLNRGVVKGEEIRFAFPDVEDMVQASTHQVKKLAQNPPETILMFNCIARKKSFQNVTEEEVKNMQQLSPTSGMVSYGEIGSVGQTPTQLYAHSLAYVGISENQKRPSNLMLATKETYKLSQNDYRSIAFTNLIRAASNDVENLTSSIKLSEEYYRSLFDNNTDFVYSTDLKGRFTSVNPAFTKIFGFEKEEVIGKLALRYIGAEDISMVVDNFSKAIEGQEQFYDIKIRTATREKHVFHIKNIPITVNGKCVGVYGIGRNVSEQRKNELKIKQLAYYDQDTNLPNRAYFSDLVTKEIHNGLPSLSILFIDVDQFSTINDAFGHRAGDELVTELASRLVAIIPYNAFIGRFGNDKFTICILDEISDLQYDELTNSLLEVIREPYTILHQEVTVTASIGVSLYPKHGEHVTTLMHNADVALSEAKKLGGDRAVLFNLEMNDRLVHRLEMKNHLRKAIDQEELTVFYQPIYHLESQQIVGCEALLRWDSSIYGSVSPATFIPLAEETGLIVAIGKYVLKEACRNWKSLQKVGYDHLFVSVNVSAIQFQSVTFIDEIKAILHEYAVPPNLFHLELTESTMLQNIDRAIETLGKLKQLGVKVAIDDFGTGYSSLSYLKNLPISTLKVDKSFVQSLESGSADLAIVQSVITVAQGLNLETVAEGVETLEQQLLLEELNCSLAQGYYVAKPMPLDALLEWLKAYEISRLTKNS</sequence>
<dbReference type="CDD" id="cd01948">
    <property type="entry name" value="EAL"/>
    <property type="match status" value="1"/>
</dbReference>
<dbReference type="FunFam" id="3.20.20.450:FF:000001">
    <property type="entry name" value="Cyclic di-GMP phosphodiesterase yahA"/>
    <property type="match status" value="1"/>
</dbReference>
<dbReference type="SUPFAM" id="SSF55785">
    <property type="entry name" value="PYP-like sensor domain (PAS domain)"/>
    <property type="match status" value="1"/>
</dbReference>
<evidence type="ECO:0000259" key="2">
    <source>
        <dbReference type="PROSITE" id="PS50883"/>
    </source>
</evidence>
<dbReference type="InterPro" id="IPR029787">
    <property type="entry name" value="Nucleotide_cyclase"/>
</dbReference>
<dbReference type="PANTHER" id="PTHR44757">
    <property type="entry name" value="DIGUANYLATE CYCLASE DGCP"/>
    <property type="match status" value="1"/>
</dbReference>
<protein>
    <submittedName>
        <fullName evidence="4">EAL domain-containing protein</fullName>
    </submittedName>
</protein>
<proteinExistence type="predicted"/>
<dbReference type="PROSITE" id="PS50887">
    <property type="entry name" value="GGDEF"/>
    <property type="match status" value="1"/>
</dbReference>
<dbReference type="SMART" id="SM01204">
    <property type="entry name" value="FIST_C"/>
    <property type="match status" value="1"/>
</dbReference>
<gene>
    <name evidence="4" type="ORF">G8O30_03205</name>
</gene>
<dbReference type="KEGG" id="mcui:G8O30_03205"/>
<dbReference type="Gene3D" id="3.20.20.450">
    <property type="entry name" value="EAL domain"/>
    <property type="match status" value="1"/>
</dbReference>
<dbReference type="NCBIfam" id="TIGR00254">
    <property type="entry name" value="GGDEF"/>
    <property type="match status" value="1"/>
</dbReference>
<organism evidence="4 5">
    <name type="scientific">Mangrovibacillus cuniculi</name>
    <dbReference type="NCBI Taxonomy" id="2593652"/>
    <lineage>
        <taxon>Bacteria</taxon>
        <taxon>Bacillati</taxon>
        <taxon>Bacillota</taxon>
        <taxon>Bacilli</taxon>
        <taxon>Bacillales</taxon>
        <taxon>Bacillaceae</taxon>
        <taxon>Mangrovibacillus</taxon>
    </lineage>
</organism>
<dbReference type="SMART" id="SM00091">
    <property type="entry name" value="PAS"/>
    <property type="match status" value="1"/>
</dbReference>
<dbReference type="Gene3D" id="3.30.450.20">
    <property type="entry name" value="PAS domain"/>
    <property type="match status" value="1"/>
</dbReference>
<dbReference type="EMBL" id="CP049742">
    <property type="protein sequence ID" value="QPC46034.1"/>
    <property type="molecule type" value="Genomic_DNA"/>
</dbReference>
<evidence type="ECO:0000313" key="5">
    <source>
        <dbReference type="Proteomes" id="UP000593626"/>
    </source>
</evidence>
<keyword evidence="5" id="KW-1185">Reference proteome</keyword>
<evidence type="ECO:0000313" key="4">
    <source>
        <dbReference type="EMBL" id="QPC46034.1"/>
    </source>
</evidence>
<dbReference type="AlphaFoldDB" id="A0A7S8C9T5"/>
<dbReference type="CDD" id="cd00130">
    <property type="entry name" value="PAS"/>
    <property type="match status" value="1"/>
</dbReference>
<dbReference type="InterPro" id="IPR035919">
    <property type="entry name" value="EAL_sf"/>
</dbReference>
<dbReference type="SUPFAM" id="SSF55073">
    <property type="entry name" value="Nucleotide cyclase"/>
    <property type="match status" value="1"/>
</dbReference>
<dbReference type="InterPro" id="IPR013767">
    <property type="entry name" value="PAS_fold"/>
</dbReference>
<evidence type="ECO:0000259" key="1">
    <source>
        <dbReference type="PROSITE" id="PS50112"/>
    </source>
</evidence>
<dbReference type="SUPFAM" id="SSF141868">
    <property type="entry name" value="EAL domain-like"/>
    <property type="match status" value="1"/>
</dbReference>
<dbReference type="InterPro" id="IPR019494">
    <property type="entry name" value="FIST_C"/>
</dbReference>
<dbReference type="Gene3D" id="3.30.70.270">
    <property type="match status" value="1"/>
</dbReference>
<dbReference type="InterPro" id="IPR001633">
    <property type="entry name" value="EAL_dom"/>
</dbReference>
<dbReference type="InterPro" id="IPR000014">
    <property type="entry name" value="PAS"/>
</dbReference>
<feature type="domain" description="EAL" evidence="2">
    <location>
        <begin position="727"/>
        <end position="981"/>
    </location>
</feature>
<feature type="domain" description="PAS" evidence="1">
    <location>
        <begin position="433"/>
        <end position="503"/>
    </location>
</feature>
<dbReference type="InterPro" id="IPR043128">
    <property type="entry name" value="Rev_trsase/Diguanyl_cyclase"/>
</dbReference>
<dbReference type="PROSITE" id="PS50883">
    <property type="entry name" value="EAL"/>
    <property type="match status" value="1"/>
</dbReference>
<dbReference type="NCBIfam" id="TIGR00229">
    <property type="entry name" value="sensory_box"/>
    <property type="match status" value="1"/>
</dbReference>
<dbReference type="Pfam" id="PF00990">
    <property type="entry name" value="GGDEF"/>
    <property type="match status" value="1"/>
</dbReference>
<dbReference type="Pfam" id="PF00989">
    <property type="entry name" value="PAS"/>
    <property type="match status" value="1"/>
</dbReference>
<dbReference type="Pfam" id="PF08495">
    <property type="entry name" value="FIST"/>
    <property type="match status" value="1"/>
</dbReference>